<gene>
    <name evidence="2" type="ORF">HUK65_12510</name>
</gene>
<evidence type="ECO:0000256" key="1">
    <source>
        <dbReference type="SAM" id="MobiDB-lite"/>
    </source>
</evidence>
<dbReference type="EMBL" id="JACBXS010000026">
    <property type="protein sequence ID" value="NYS25815.1"/>
    <property type="molecule type" value="Genomic_DNA"/>
</dbReference>
<feature type="region of interest" description="Disordered" evidence="1">
    <location>
        <begin position="1"/>
        <end position="25"/>
    </location>
</feature>
<evidence type="ECO:0000313" key="2">
    <source>
        <dbReference type="EMBL" id="NYS25815.1"/>
    </source>
</evidence>
<name>A0A7Z0I0R4_9RHOB</name>
<keyword evidence="3" id="KW-1185">Reference proteome</keyword>
<feature type="non-terminal residue" evidence="2">
    <location>
        <position position="1"/>
    </location>
</feature>
<dbReference type="Proteomes" id="UP000529417">
    <property type="component" value="Unassembled WGS sequence"/>
</dbReference>
<protein>
    <submittedName>
        <fullName evidence="2">Uncharacterized protein</fullName>
    </submittedName>
</protein>
<proteinExistence type="predicted"/>
<dbReference type="AlphaFoldDB" id="A0A7Z0I0R4"/>
<accession>A0A7Z0I0R4</accession>
<sequence length="87" mass="10217">HPEPTAQGEQRHPSSQKVQHRPGHSLFEIRLPRTDETDALLEDAGIETLEYSTRWARYRIRVTDKDLKTHTDLFKRLIGEARDRREG</sequence>
<comment type="caution">
    <text evidence="2">The sequence shown here is derived from an EMBL/GenBank/DDBJ whole genome shotgun (WGS) entry which is preliminary data.</text>
</comment>
<reference evidence="2 3" key="1">
    <citation type="journal article" date="2000" name="Arch. Microbiol.">
        <title>Rhodobaca bogoriensis gen. nov. and sp. nov., an alkaliphilic purple nonsulfur bacterium from African Rift Valley soda lakes.</title>
        <authorList>
            <person name="Milford A.D."/>
            <person name="Achenbach L.A."/>
            <person name="Jung D.O."/>
            <person name="Madigan M.T."/>
        </authorList>
    </citation>
    <scope>NUCLEOTIDE SEQUENCE [LARGE SCALE GENOMIC DNA]</scope>
    <source>
        <strain evidence="2 3">2376</strain>
    </source>
</reference>
<organism evidence="2 3">
    <name type="scientific">Rhabdonatronobacter sediminivivens</name>
    <dbReference type="NCBI Taxonomy" id="2743469"/>
    <lineage>
        <taxon>Bacteria</taxon>
        <taxon>Pseudomonadati</taxon>
        <taxon>Pseudomonadota</taxon>
        <taxon>Alphaproteobacteria</taxon>
        <taxon>Rhodobacterales</taxon>
        <taxon>Paracoccaceae</taxon>
        <taxon>Rhabdonatronobacter</taxon>
    </lineage>
</organism>
<evidence type="ECO:0000313" key="3">
    <source>
        <dbReference type="Proteomes" id="UP000529417"/>
    </source>
</evidence>